<dbReference type="EMBL" id="LTAG01000111">
    <property type="protein sequence ID" value="KXO15287.1"/>
    <property type="molecule type" value="Genomic_DNA"/>
</dbReference>
<sequence length="42" mass="5078">MYSVGDEIKNIFPNTCNRFFDMLSLQCDQKQYDYHNKKDTIL</sequence>
<gene>
    <name evidence="1" type="ORF">HMPREF3202_01967</name>
</gene>
<reference evidence="1 2" key="1">
    <citation type="submission" date="2016-02" db="EMBL/GenBank/DDBJ databases">
        <authorList>
            <person name="Wen L."/>
            <person name="He K."/>
            <person name="Yang H."/>
        </authorList>
    </citation>
    <scope>NUCLEOTIDE SEQUENCE [LARGE SCALE GENOMIC DNA]</scope>
    <source>
        <strain evidence="1 2">GED7880</strain>
    </source>
</reference>
<dbReference type="AlphaFoldDB" id="A0A137SSD4"/>
<protein>
    <submittedName>
        <fullName evidence="1">Uncharacterized protein</fullName>
    </submittedName>
</protein>
<dbReference type="Proteomes" id="UP000070093">
    <property type="component" value="Unassembled WGS sequence"/>
</dbReference>
<evidence type="ECO:0000313" key="2">
    <source>
        <dbReference type="Proteomes" id="UP000070093"/>
    </source>
</evidence>
<comment type="caution">
    <text evidence="1">The sequence shown here is derived from an EMBL/GenBank/DDBJ whole genome shotgun (WGS) entry which is preliminary data.</text>
</comment>
<dbReference type="STRING" id="28125.HMPREF3202_01967"/>
<evidence type="ECO:0000313" key="1">
    <source>
        <dbReference type="EMBL" id="KXO15287.1"/>
    </source>
</evidence>
<organism evidence="1 2">
    <name type="scientific">Prevotella bivia</name>
    <dbReference type="NCBI Taxonomy" id="28125"/>
    <lineage>
        <taxon>Bacteria</taxon>
        <taxon>Pseudomonadati</taxon>
        <taxon>Bacteroidota</taxon>
        <taxon>Bacteroidia</taxon>
        <taxon>Bacteroidales</taxon>
        <taxon>Prevotellaceae</taxon>
        <taxon>Prevotella</taxon>
    </lineage>
</organism>
<accession>A0A137SSD4</accession>
<proteinExistence type="predicted"/>
<name>A0A137SSD4_9BACT</name>
<dbReference type="PATRIC" id="fig|28125.4.peg.1960"/>